<evidence type="ECO:0000256" key="8">
    <source>
        <dbReference type="HAMAP-Rule" id="MF_00101"/>
    </source>
</evidence>
<sequence length="178" mass="19305">MSGTAIRVGVDLVPLTRVQAMTDAGDDARLHRMLTPAEIALSRFPSGWDLHGVAGRLAAKEAVFKLLHVPGRPLPWQSIEILKSPGEWPCVRLSGPAHRWAADAGIEAVDVSISHEELFAVAVAATAAARPGHPHMPTHAHAHTHKSVPVPVHTHTHTNPHMHPHKEETHAEHHLVQP</sequence>
<feature type="binding site" evidence="8">
    <location>
        <position position="61"/>
    </location>
    <ligand>
        <name>Mg(2+)</name>
        <dbReference type="ChEBI" id="CHEBI:18420"/>
    </ligand>
</feature>
<organism evidence="11 12">
    <name type="scientific">Streptosporangium nondiastaticum</name>
    <dbReference type="NCBI Taxonomy" id="35764"/>
    <lineage>
        <taxon>Bacteria</taxon>
        <taxon>Bacillati</taxon>
        <taxon>Actinomycetota</taxon>
        <taxon>Actinomycetes</taxon>
        <taxon>Streptosporangiales</taxon>
        <taxon>Streptosporangiaceae</taxon>
        <taxon>Streptosporangium</taxon>
    </lineage>
</organism>
<keyword evidence="5 8" id="KW-0460">Magnesium</keyword>
<dbReference type="InterPro" id="IPR037143">
    <property type="entry name" value="4-PPantetheinyl_Trfase_dom_sf"/>
</dbReference>
<dbReference type="GO" id="GO:0000287">
    <property type="term" value="F:magnesium ion binding"/>
    <property type="evidence" value="ECO:0007669"/>
    <property type="project" value="UniProtKB-UniRule"/>
</dbReference>
<gene>
    <name evidence="8" type="primary">acpS</name>
    <name evidence="11" type="ORF">B7P34_09750</name>
</gene>
<proteinExistence type="inferred from homology"/>
<dbReference type="InterPro" id="IPR002582">
    <property type="entry name" value="ACPS"/>
</dbReference>
<keyword evidence="1 8" id="KW-0444">Lipid biosynthesis</keyword>
<dbReference type="EMBL" id="PXWG01000016">
    <property type="protein sequence ID" value="PSJ28890.1"/>
    <property type="molecule type" value="Genomic_DNA"/>
</dbReference>
<dbReference type="AlphaFoldDB" id="A0A9X7JS25"/>
<evidence type="ECO:0000313" key="11">
    <source>
        <dbReference type="EMBL" id="PSJ28890.1"/>
    </source>
</evidence>
<comment type="similarity">
    <text evidence="8">Belongs to the P-Pant transferase superfamily. AcpS family.</text>
</comment>
<comment type="subcellular location">
    <subcellularLocation>
        <location evidence="8">Cytoplasm</location>
    </subcellularLocation>
</comment>
<keyword evidence="2 8" id="KW-0808">Transferase</keyword>
<comment type="catalytic activity">
    <reaction evidence="8">
        <text>apo-[ACP] + CoA = holo-[ACP] + adenosine 3',5'-bisphosphate + H(+)</text>
        <dbReference type="Rhea" id="RHEA:12068"/>
        <dbReference type="Rhea" id="RHEA-COMP:9685"/>
        <dbReference type="Rhea" id="RHEA-COMP:9690"/>
        <dbReference type="ChEBI" id="CHEBI:15378"/>
        <dbReference type="ChEBI" id="CHEBI:29999"/>
        <dbReference type="ChEBI" id="CHEBI:57287"/>
        <dbReference type="ChEBI" id="CHEBI:58343"/>
        <dbReference type="ChEBI" id="CHEBI:64479"/>
        <dbReference type="EC" id="2.7.8.7"/>
    </reaction>
</comment>
<dbReference type="OrthoDB" id="3396741at2"/>
<dbReference type="InterPro" id="IPR004568">
    <property type="entry name" value="Ppantetheine-prot_Trfase_dom"/>
</dbReference>
<dbReference type="GO" id="GO:0006633">
    <property type="term" value="P:fatty acid biosynthetic process"/>
    <property type="evidence" value="ECO:0007669"/>
    <property type="project" value="UniProtKB-UniRule"/>
</dbReference>
<accession>A0A9X7JS25</accession>
<dbReference type="RefSeq" id="WP_106675433.1">
    <property type="nucleotide sequence ID" value="NZ_PXWG01000016.1"/>
</dbReference>
<evidence type="ECO:0000256" key="1">
    <source>
        <dbReference type="ARBA" id="ARBA00022516"/>
    </source>
</evidence>
<feature type="compositionally biased region" description="Basic residues" evidence="9">
    <location>
        <begin position="154"/>
        <end position="164"/>
    </location>
</feature>
<dbReference type="Proteomes" id="UP000242427">
    <property type="component" value="Unassembled WGS sequence"/>
</dbReference>
<dbReference type="GO" id="GO:0005737">
    <property type="term" value="C:cytoplasm"/>
    <property type="evidence" value="ECO:0007669"/>
    <property type="project" value="UniProtKB-SubCell"/>
</dbReference>
<evidence type="ECO:0000256" key="7">
    <source>
        <dbReference type="ARBA" id="ARBA00023160"/>
    </source>
</evidence>
<dbReference type="GO" id="GO:0008897">
    <property type="term" value="F:holo-[acyl-carrier-protein] synthase activity"/>
    <property type="evidence" value="ECO:0007669"/>
    <property type="project" value="UniProtKB-UniRule"/>
</dbReference>
<evidence type="ECO:0000256" key="4">
    <source>
        <dbReference type="ARBA" id="ARBA00022832"/>
    </source>
</evidence>
<reference evidence="11 12" key="1">
    <citation type="submission" date="2018-03" db="EMBL/GenBank/DDBJ databases">
        <title>Chitinolytic properties of Streptosporangium nondiastaticum TBG75A20.</title>
        <authorList>
            <person name="Gayathri V."/>
            <person name="Shiburaj S."/>
        </authorList>
    </citation>
    <scope>NUCLEOTIDE SEQUENCE [LARGE SCALE GENOMIC DNA]</scope>
    <source>
        <strain evidence="11 12">TBG75A20</strain>
    </source>
</reference>
<dbReference type="EC" id="2.7.8.7" evidence="8"/>
<feature type="binding site" evidence="8">
    <location>
        <position position="11"/>
    </location>
    <ligand>
        <name>Mg(2+)</name>
        <dbReference type="ChEBI" id="CHEBI:18420"/>
    </ligand>
</feature>
<feature type="compositionally biased region" description="Basic and acidic residues" evidence="9">
    <location>
        <begin position="165"/>
        <end position="178"/>
    </location>
</feature>
<comment type="caution">
    <text evidence="11">The sequence shown here is derived from an EMBL/GenBank/DDBJ whole genome shotgun (WGS) entry which is preliminary data.</text>
</comment>
<evidence type="ECO:0000256" key="6">
    <source>
        <dbReference type="ARBA" id="ARBA00023098"/>
    </source>
</evidence>
<evidence type="ECO:0000259" key="10">
    <source>
        <dbReference type="Pfam" id="PF01648"/>
    </source>
</evidence>
<keyword evidence="7 8" id="KW-0275">Fatty acid biosynthesis</keyword>
<keyword evidence="8" id="KW-0963">Cytoplasm</keyword>
<evidence type="ECO:0000256" key="3">
    <source>
        <dbReference type="ARBA" id="ARBA00022723"/>
    </source>
</evidence>
<keyword evidence="4 8" id="KW-0276">Fatty acid metabolism</keyword>
<dbReference type="NCBIfam" id="TIGR00556">
    <property type="entry name" value="pantethn_trn"/>
    <property type="match status" value="1"/>
</dbReference>
<dbReference type="Gene3D" id="3.90.470.20">
    <property type="entry name" value="4'-phosphopantetheinyl transferase domain"/>
    <property type="match status" value="1"/>
</dbReference>
<dbReference type="InterPro" id="IPR008278">
    <property type="entry name" value="4-PPantetheinyl_Trfase_dom"/>
</dbReference>
<feature type="region of interest" description="Disordered" evidence="9">
    <location>
        <begin position="153"/>
        <end position="178"/>
    </location>
</feature>
<dbReference type="Pfam" id="PF01648">
    <property type="entry name" value="ACPS"/>
    <property type="match status" value="1"/>
</dbReference>
<protein>
    <recommendedName>
        <fullName evidence="8">Holo-[acyl-carrier-protein] synthase</fullName>
        <shortName evidence="8">Holo-ACP synthase</shortName>
        <ecNumber evidence="8">2.7.8.7</ecNumber>
    </recommendedName>
    <alternativeName>
        <fullName evidence="8">4'-phosphopantetheinyl transferase AcpS</fullName>
    </alternativeName>
</protein>
<comment type="cofactor">
    <cofactor evidence="8">
        <name>Mg(2+)</name>
        <dbReference type="ChEBI" id="CHEBI:18420"/>
    </cofactor>
</comment>
<evidence type="ECO:0000256" key="5">
    <source>
        <dbReference type="ARBA" id="ARBA00022842"/>
    </source>
</evidence>
<evidence type="ECO:0000256" key="2">
    <source>
        <dbReference type="ARBA" id="ARBA00022679"/>
    </source>
</evidence>
<comment type="function">
    <text evidence="8">Transfers the 4'-phosphopantetheine moiety from coenzyme A to a Ser of acyl-carrier-protein.</text>
</comment>
<dbReference type="GO" id="GO:0003677">
    <property type="term" value="F:DNA binding"/>
    <property type="evidence" value="ECO:0007669"/>
    <property type="project" value="UniProtKB-KW"/>
</dbReference>
<dbReference type="SUPFAM" id="SSF56214">
    <property type="entry name" value="4'-phosphopantetheinyl transferase"/>
    <property type="match status" value="1"/>
</dbReference>
<evidence type="ECO:0000256" key="9">
    <source>
        <dbReference type="SAM" id="MobiDB-lite"/>
    </source>
</evidence>
<keyword evidence="12" id="KW-1185">Reference proteome</keyword>
<keyword evidence="6 8" id="KW-0443">Lipid metabolism</keyword>
<keyword evidence="3 8" id="KW-0479">Metal-binding</keyword>
<keyword evidence="11" id="KW-0238">DNA-binding</keyword>
<evidence type="ECO:0000313" key="12">
    <source>
        <dbReference type="Proteomes" id="UP000242427"/>
    </source>
</evidence>
<dbReference type="HAMAP" id="MF_00101">
    <property type="entry name" value="AcpS"/>
    <property type="match status" value="1"/>
</dbReference>
<feature type="domain" description="4'-phosphopantetheinyl transferase" evidence="10">
    <location>
        <begin position="7"/>
        <end position="105"/>
    </location>
</feature>
<name>A0A9X7JS25_9ACTN</name>